<comment type="function">
    <text evidence="14">Catalyzes the dephosphorylation of undecaprenyl diphosphate (UPP). Confers resistance to bacitracin.</text>
</comment>
<dbReference type="GO" id="GO:0046677">
    <property type="term" value="P:response to antibiotic"/>
    <property type="evidence" value="ECO:0007669"/>
    <property type="project" value="UniProtKB-UniRule"/>
</dbReference>
<organism evidence="15 16">
    <name type="scientific">Waddlia chondrophila (strain ATCC VR-1470 / WSU 86-1044)</name>
    <dbReference type="NCBI Taxonomy" id="716544"/>
    <lineage>
        <taxon>Bacteria</taxon>
        <taxon>Pseudomonadati</taxon>
        <taxon>Chlamydiota</taxon>
        <taxon>Chlamydiia</taxon>
        <taxon>Parachlamydiales</taxon>
        <taxon>Waddliaceae</taxon>
        <taxon>Waddlia</taxon>
    </lineage>
</organism>
<accession>D6YRT6</accession>
<evidence type="ECO:0000256" key="13">
    <source>
        <dbReference type="ARBA" id="ARBA00047594"/>
    </source>
</evidence>
<evidence type="ECO:0000256" key="1">
    <source>
        <dbReference type="ARBA" id="ARBA00004651"/>
    </source>
</evidence>
<comment type="miscellaneous">
    <text evidence="14">Bacitracin is thought to be involved in the inhibition of peptidoglycan synthesis by sequestering undecaprenyl diphosphate, thereby reducing the pool of lipid carrier available.</text>
</comment>
<evidence type="ECO:0000256" key="2">
    <source>
        <dbReference type="ARBA" id="ARBA00010621"/>
    </source>
</evidence>
<proteinExistence type="inferred from homology"/>
<evidence type="ECO:0000313" key="15">
    <source>
        <dbReference type="EMBL" id="ADI38781.1"/>
    </source>
</evidence>
<dbReference type="GO" id="GO:0050380">
    <property type="term" value="F:undecaprenyl-diphosphatase activity"/>
    <property type="evidence" value="ECO:0007669"/>
    <property type="project" value="UniProtKB-UniRule"/>
</dbReference>
<dbReference type="eggNOG" id="COG1968">
    <property type="taxonomic scope" value="Bacteria"/>
</dbReference>
<dbReference type="PANTHER" id="PTHR30622:SF2">
    <property type="entry name" value="UNDECAPRENYL-DIPHOSPHATASE"/>
    <property type="match status" value="1"/>
</dbReference>
<evidence type="ECO:0000256" key="12">
    <source>
        <dbReference type="ARBA" id="ARBA00032932"/>
    </source>
</evidence>
<keyword evidence="9 14" id="KW-0472">Membrane</keyword>
<feature type="transmembrane region" description="Helical" evidence="14">
    <location>
        <begin position="105"/>
        <end position="125"/>
    </location>
</feature>
<dbReference type="GO" id="GO:0009252">
    <property type="term" value="P:peptidoglycan biosynthetic process"/>
    <property type="evidence" value="ECO:0007669"/>
    <property type="project" value="UniProtKB-KW"/>
</dbReference>
<keyword evidence="14" id="KW-0133">Cell shape</keyword>
<dbReference type="HAMAP" id="MF_01006">
    <property type="entry name" value="Undec_diphosphatase"/>
    <property type="match status" value="1"/>
</dbReference>
<gene>
    <name evidence="14" type="primary">uppP</name>
    <name evidence="15" type="ordered locus">wcw_1432</name>
</gene>
<dbReference type="HOGENOM" id="CLU_060296_1_2_0"/>
<keyword evidence="10 14" id="KW-0046">Antibiotic resistance</keyword>
<dbReference type="GO" id="GO:0071555">
    <property type="term" value="P:cell wall organization"/>
    <property type="evidence" value="ECO:0007669"/>
    <property type="project" value="UniProtKB-KW"/>
</dbReference>
<keyword evidence="14" id="KW-0961">Cell wall biogenesis/degradation</keyword>
<dbReference type="KEGG" id="wch:wcw_1432"/>
<reference evidence="15 16" key="1">
    <citation type="journal article" date="2010" name="PLoS ONE">
        <title>The Waddlia genome: a window into chlamydial biology.</title>
        <authorList>
            <person name="Bertelli C."/>
            <person name="Collyn F."/>
            <person name="Croxatto A."/>
            <person name="Ruckert C."/>
            <person name="Polkinghorne A."/>
            <person name="Kebbi-Beghdadi C."/>
            <person name="Goesmann A."/>
            <person name="Vaughan L."/>
            <person name="Greub G."/>
        </authorList>
    </citation>
    <scope>NUCLEOTIDE SEQUENCE [LARGE SCALE GENOMIC DNA]</scope>
    <source>
        <strain evidence="16">ATCC VR-1470 / WSU 86-1044</strain>
    </source>
</reference>
<keyword evidence="8 14" id="KW-1133">Transmembrane helix</keyword>
<keyword evidence="16" id="KW-1185">Reference proteome</keyword>
<evidence type="ECO:0000256" key="8">
    <source>
        <dbReference type="ARBA" id="ARBA00022989"/>
    </source>
</evidence>
<keyword evidence="14" id="KW-0573">Peptidoglycan synthesis</keyword>
<feature type="transmembrane region" description="Helical" evidence="14">
    <location>
        <begin position="73"/>
        <end position="93"/>
    </location>
</feature>
<dbReference type="EMBL" id="CP001928">
    <property type="protein sequence ID" value="ADI38781.1"/>
    <property type="molecule type" value="Genomic_DNA"/>
</dbReference>
<name>D6YRT6_WADCW</name>
<feature type="transmembrane region" description="Helical" evidence="14">
    <location>
        <begin position="175"/>
        <end position="193"/>
    </location>
</feature>
<dbReference type="GO" id="GO:0008360">
    <property type="term" value="P:regulation of cell shape"/>
    <property type="evidence" value="ECO:0007669"/>
    <property type="project" value="UniProtKB-KW"/>
</dbReference>
<evidence type="ECO:0000256" key="9">
    <source>
        <dbReference type="ARBA" id="ARBA00023136"/>
    </source>
</evidence>
<evidence type="ECO:0000313" key="16">
    <source>
        <dbReference type="Proteomes" id="UP000001505"/>
    </source>
</evidence>
<dbReference type="InterPro" id="IPR003824">
    <property type="entry name" value="UppP"/>
</dbReference>
<dbReference type="Pfam" id="PF02673">
    <property type="entry name" value="BacA"/>
    <property type="match status" value="1"/>
</dbReference>
<keyword evidence="7 14" id="KW-0378">Hydrolase</keyword>
<keyword evidence="14" id="KW-0997">Cell inner membrane</keyword>
<feature type="transmembrane region" description="Helical" evidence="14">
    <location>
        <begin position="214"/>
        <end position="235"/>
    </location>
</feature>
<evidence type="ECO:0000256" key="4">
    <source>
        <dbReference type="ARBA" id="ARBA00021581"/>
    </source>
</evidence>
<evidence type="ECO:0000256" key="7">
    <source>
        <dbReference type="ARBA" id="ARBA00022801"/>
    </source>
</evidence>
<dbReference type="OrthoDB" id="9808289at2"/>
<feature type="transmembrane region" description="Helical" evidence="14">
    <location>
        <begin position="137"/>
        <end position="155"/>
    </location>
</feature>
<comment type="subcellular location">
    <subcellularLocation>
        <location evidence="14">Cell inner membrane</location>
        <topology evidence="14">Multi-pass membrane protein</topology>
    </subcellularLocation>
    <subcellularLocation>
        <location evidence="1">Cell membrane</location>
        <topology evidence="1">Multi-pass membrane protein</topology>
    </subcellularLocation>
</comment>
<evidence type="ECO:0000256" key="3">
    <source>
        <dbReference type="ARBA" id="ARBA00012374"/>
    </source>
</evidence>
<sequence>MSTVEAIILGIIQGLTEFFPVSSSGHLTLAQHLFGIENLSRMIPFDLVCHLGTLLAIFIVFRKQIKSLLTSNSKFLLQIMIGTLPLFPILLILKQIENLYDQTELLGYFFLITAALLWIGIRSGYEQATEKKQKHWIRTPLIIGIFQTFALLPGVSRSGATISAARLLGWKTEEALTFSFLLAIPAILGGTVLKTIQLLSGNSSLIGNLSISNYLAGFAAAFVFGLAALKILIKLAANQKMMYFVWYCLLIGLACILLN</sequence>
<comment type="similarity">
    <text evidence="2 14">Belongs to the UppP family.</text>
</comment>
<protein>
    <recommendedName>
        <fullName evidence="4 14">Undecaprenyl-diphosphatase</fullName>
        <ecNumber evidence="3 14">3.6.1.27</ecNumber>
    </recommendedName>
    <alternativeName>
        <fullName evidence="12 14">Bacitracin resistance protein</fullName>
    </alternativeName>
    <alternativeName>
        <fullName evidence="11 14">Undecaprenyl pyrophosphate phosphatase</fullName>
    </alternativeName>
</protein>
<evidence type="ECO:0000256" key="6">
    <source>
        <dbReference type="ARBA" id="ARBA00022692"/>
    </source>
</evidence>
<dbReference type="STRING" id="716544.wcw_1432"/>
<feature type="transmembrane region" description="Helical" evidence="14">
    <location>
        <begin position="42"/>
        <end position="61"/>
    </location>
</feature>
<dbReference type="PANTHER" id="PTHR30622">
    <property type="entry name" value="UNDECAPRENYL-DIPHOSPHATASE"/>
    <property type="match status" value="1"/>
</dbReference>
<evidence type="ECO:0000256" key="10">
    <source>
        <dbReference type="ARBA" id="ARBA00023251"/>
    </source>
</evidence>
<evidence type="ECO:0000256" key="5">
    <source>
        <dbReference type="ARBA" id="ARBA00022475"/>
    </source>
</evidence>
<feature type="transmembrane region" description="Helical" evidence="14">
    <location>
        <begin position="241"/>
        <end position="258"/>
    </location>
</feature>
<evidence type="ECO:0000256" key="11">
    <source>
        <dbReference type="ARBA" id="ARBA00032707"/>
    </source>
</evidence>
<dbReference type="EC" id="3.6.1.27" evidence="3 14"/>
<keyword evidence="5 14" id="KW-1003">Cell membrane</keyword>
<dbReference type="GO" id="GO:0005886">
    <property type="term" value="C:plasma membrane"/>
    <property type="evidence" value="ECO:0007669"/>
    <property type="project" value="UniProtKB-SubCell"/>
</dbReference>
<keyword evidence="6 14" id="KW-0812">Transmembrane</keyword>
<dbReference type="RefSeq" id="WP_013182489.1">
    <property type="nucleotide sequence ID" value="NC_014225.1"/>
</dbReference>
<dbReference type="AlphaFoldDB" id="D6YRT6"/>
<dbReference type="Proteomes" id="UP000001505">
    <property type="component" value="Chromosome"/>
</dbReference>
<comment type="catalytic activity">
    <reaction evidence="13 14">
        <text>di-trans,octa-cis-undecaprenyl diphosphate + H2O = di-trans,octa-cis-undecaprenyl phosphate + phosphate + H(+)</text>
        <dbReference type="Rhea" id="RHEA:28094"/>
        <dbReference type="ChEBI" id="CHEBI:15377"/>
        <dbReference type="ChEBI" id="CHEBI:15378"/>
        <dbReference type="ChEBI" id="CHEBI:43474"/>
        <dbReference type="ChEBI" id="CHEBI:58405"/>
        <dbReference type="ChEBI" id="CHEBI:60392"/>
        <dbReference type="EC" id="3.6.1.27"/>
    </reaction>
</comment>
<evidence type="ECO:0000256" key="14">
    <source>
        <dbReference type="HAMAP-Rule" id="MF_01006"/>
    </source>
</evidence>